<dbReference type="KEGG" id="ifn:GM661_18560"/>
<dbReference type="InterPro" id="IPR024486">
    <property type="entry name" value="DUF2617"/>
</dbReference>
<protein>
    <submittedName>
        <fullName evidence="1">DUF2617 family protein</fullName>
    </submittedName>
</protein>
<dbReference type="EMBL" id="CP046640">
    <property type="protein sequence ID" value="QTL99812.1"/>
    <property type="molecule type" value="Genomic_DNA"/>
</dbReference>
<reference evidence="1" key="1">
    <citation type="submission" date="2019-12" db="EMBL/GenBank/DDBJ databases">
        <authorList>
            <person name="zhang j."/>
            <person name="sun C.M."/>
        </authorList>
    </citation>
    <scope>NUCLEOTIDE SEQUENCE</scope>
    <source>
        <strain evidence="1">NS-1</strain>
    </source>
</reference>
<dbReference type="Proteomes" id="UP000665020">
    <property type="component" value="Chromosome"/>
</dbReference>
<sequence>MNKVRYKKLSVLGLEYKLFLSPALNCKFNVLKNRVINWQGIILDFSIIGLSHFVKIDTGAKNKLIELLACVDSKDIADEVLVQQKNLIACCNYRYNKRFNSFYKYSFITETIDDCLRNAGEFGDKYTDKGCGFYLEYVFPSPDGFAVTSIEITGKEDKFCWITYHSYPADKKIIKTRSIIEKEG</sequence>
<dbReference type="AlphaFoldDB" id="A0A8A7KPT0"/>
<evidence type="ECO:0000313" key="1">
    <source>
        <dbReference type="EMBL" id="QTL99812.1"/>
    </source>
</evidence>
<accession>A0A8A7KPT0</accession>
<evidence type="ECO:0000313" key="2">
    <source>
        <dbReference type="Proteomes" id="UP000665020"/>
    </source>
</evidence>
<name>A0A8A7KPT0_9FIRM</name>
<keyword evidence="2" id="KW-1185">Reference proteome</keyword>
<dbReference type="Pfam" id="PF10936">
    <property type="entry name" value="DUF2617"/>
    <property type="match status" value="1"/>
</dbReference>
<gene>
    <name evidence="1" type="ORF">GM661_18560</name>
</gene>
<organism evidence="1 2">
    <name type="scientific">Iocasia fonsfrigidae</name>
    <dbReference type="NCBI Taxonomy" id="2682810"/>
    <lineage>
        <taxon>Bacteria</taxon>
        <taxon>Bacillati</taxon>
        <taxon>Bacillota</taxon>
        <taxon>Clostridia</taxon>
        <taxon>Halanaerobiales</taxon>
        <taxon>Halanaerobiaceae</taxon>
        <taxon>Iocasia</taxon>
    </lineage>
</organism>
<dbReference type="RefSeq" id="WP_230868137.1">
    <property type="nucleotide sequence ID" value="NZ_CP046640.1"/>
</dbReference>
<proteinExistence type="predicted"/>